<comment type="caution">
    <text evidence="1">The sequence shown here is derived from an EMBL/GenBank/DDBJ whole genome shotgun (WGS) entry which is preliminary data.</text>
</comment>
<dbReference type="EMBL" id="BAAABX010000051">
    <property type="protein sequence ID" value="GAA0420668.1"/>
    <property type="molecule type" value="Genomic_DNA"/>
</dbReference>
<sequence>MTHRKPRPIVGRIDIERIREDIEQGIRFYINPCRHDENLVPRLSRDLERLMAWSETQLATGTPGSAGYAVQEKALARARRVTEQKVPEGVRALQDYVFGLYMAVSGLLCAYEGMHRP</sequence>
<reference evidence="1 2" key="1">
    <citation type="journal article" date="2019" name="Int. J. Syst. Evol. Microbiol.">
        <title>The Global Catalogue of Microorganisms (GCM) 10K type strain sequencing project: providing services to taxonomists for standard genome sequencing and annotation.</title>
        <authorList>
            <consortium name="The Broad Institute Genomics Platform"/>
            <consortium name="The Broad Institute Genome Sequencing Center for Infectious Disease"/>
            <person name="Wu L."/>
            <person name="Ma J."/>
        </authorList>
    </citation>
    <scope>NUCLEOTIDE SEQUENCE [LARGE SCALE GENOMIC DNA]</scope>
    <source>
        <strain evidence="1 2">JCM 4788</strain>
    </source>
</reference>
<accession>A0ABN0YZF4</accession>
<evidence type="ECO:0000313" key="2">
    <source>
        <dbReference type="Proteomes" id="UP001500879"/>
    </source>
</evidence>
<dbReference type="RefSeq" id="WP_344027717.1">
    <property type="nucleotide sequence ID" value="NZ_BAAABX010000051.1"/>
</dbReference>
<gene>
    <name evidence="1" type="ORF">GCM10010357_47500</name>
</gene>
<proteinExistence type="predicted"/>
<organism evidence="1 2">
    <name type="scientific">Streptomyces luteireticuli</name>
    <dbReference type="NCBI Taxonomy" id="173858"/>
    <lineage>
        <taxon>Bacteria</taxon>
        <taxon>Bacillati</taxon>
        <taxon>Actinomycetota</taxon>
        <taxon>Actinomycetes</taxon>
        <taxon>Kitasatosporales</taxon>
        <taxon>Streptomycetaceae</taxon>
        <taxon>Streptomyces</taxon>
    </lineage>
</organism>
<protein>
    <submittedName>
        <fullName evidence="1">Uncharacterized protein</fullName>
    </submittedName>
</protein>
<dbReference type="Proteomes" id="UP001500879">
    <property type="component" value="Unassembled WGS sequence"/>
</dbReference>
<name>A0ABN0YZF4_9ACTN</name>
<keyword evidence="2" id="KW-1185">Reference proteome</keyword>
<evidence type="ECO:0000313" key="1">
    <source>
        <dbReference type="EMBL" id="GAA0420668.1"/>
    </source>
</evidence>